<accession>A0A5J4WAW4</accession>
<gene>
    <name evidence="1" type="ORF">EZS28_012809</name>
</gene>
<reference evidence="1 2" key="1">
    <citation type="submission" date="2019-03" db="EMBL/GenBank/DDBJ databases">
        <title>Single cell metagenomics reveals metabolic interactions within the superorganism composed of flagellate Streblomastix strix and complex community of Bacteroidetes bacteria on its surface.</title>
        <authorList>
            <person name="Treitli S.C."/>
            <person name="Kolisko M."/>
            <person name="Husnik F."/>
            <person name="Keeling P."/>
            <person name="Hampl V."/>
        </authorList>
    </citation>
    <scope>NUCLEOTIDE SEQUENCE [LARGE SCALE GENOMIC DNA]</scope>
    <source>
        <strain evidence="1">ST1C</strain>
    </source>
</reference>
<name>A0A5J4WAW4_9EUKA</name>
<comment type="caution">
    <text evidence="1">The sequence shown here is derived from an EMBL/GenBank/DDBJ whole genome shotgun (WGS) entry which is preliminary data.</text>
</comment>
<dbReference type="Proteomes" id="UP000324800">
    <property type="component" value="Unassembled WGS sequence"/>
</dbReference>
<evidence type="ECO:0000313" key="2">
    <source>
        <dbReference type="Proteomes" id="UP000324800"/>
    </source>
</evidence>
<dbReference type="EMBL" id="SNRW01002806">
    <property type="protein sequence ID" value="KAA6391662.1"/>
    <property type="molecule type" value="Genomic_DNA"/>
</dbReference>
<sequence>MDYTQSNNINCSFDTHQANTYEAAMSNLGHDIIHGDTFLLAPLIGDGRAKFLKGRAFSMCVEQAIRNAALSTLTKNDRILNCSNDYLSLHTVSFPRHALIIRNETDDNGISLKEFRHNAFNN</sequence>
<protein>
    <submittedName>
        <fullName evidence="1">Uncharacterized protein</fullName>
    </submittedName>
</protein>
<organism evidence="1 2">
    <name type="scientific">Streblomastix strix</name>
    <dbReference type="NCBI Taxonomy" id="222440"/>
    <lineage>
        <taxon>Eukaryota</taxon>
        <taxon>Metamonada</taxon>
        <taxon>Preaxostyla</taxon>
        <taxon>Oxymonadida</taxon>
        <taxon>Streblomastigidae</taxon>
        <taxon>Streblomastix</taxon>
    </lineage>
</organism>
<dbReference type="AlphaFoldDB" id="A0A5J4WAW4"/>
<proteinExistence type="predicted"/>
<evidence type="ECO:0000313" key="1">
    <source>
        <dbReference type="EMBL" id="KAA6391662.1"/>
    </source>
</evidence>